<dbReference type="AlphaFoldDB" id="A0AB35APD6"/>
<organism evidence="2 3">
    <name type="scientific">Gluconobacter oxydans</name>
    <name type="common">Gluconobacter suboxydans</name>
    <dbReference type="NCBI Taxonomy" id="442"/>
    <lineage>
        <taxon>Bacteria</taxon>
        <taxon>Pseudomonadati</taxon>
        <taxon>Pseudomonadota</taxon>
        <taxon>Alphaproteobacteria</taxon>
        <taxon>Acetobacterales</taxon>
        <taxon>Acetobacteraceae</taxon>
        <taxon>Gluconobacter</taxon>
    </lineage>
</organism>
<comment type="caution">
    <text evidence="2">The sequence shown here is derived from an EMBL/GenBank/DDBJ whole genome shotgun (WGS) entry which is preliminary data.</text>
</comment>
<reference evidence="2" key="1">
    <citation type="submission" date="2020-04" db="EMBL/GenBank/DDBJ databases">
        <authorList>
            <person name="Sombolestani A."/>
        </authorList>
    </citation>
    <scope>NUCLEOTIDE SEQUENCE</scope>
    <source>
        <strain evidence="2">LMG1408</strain>
    </source>
</reference>
<name>A0AB35APD6_GLUOY</name>
<keyword evidence="1" id="KW-0812">Transmembrane</keyword>
<keyword evidence="1" id="KW-1133">Transmembrane helix</keyword>
<proteinExistence type="predicted"/>
<evidence type="ECO:0000313" key="2">
    <source>
        <dbReference type="EMBL" id="MBF0856021.1"/>
    </source>
</evidence>
<sequence length="61" mass="6582">MAKHAYTMPATRVAGALNLRLVSEMVSGLGISLMLALVFFGMMKPDPVMAHHAALQVETVR</sequence>
<protein>
    <recommendedName>
        <fullName evidence="4">ABC transporter permease</fullName>
    </recommendedName>
</protein>
<gene>
    <name evidence="2" type="ORF">HKD20_05730</name>
</gene>
<keyword evidence="1" id="KW-0472">Membrane</keyword>
<reference evidence="2" key="2">
    <citation type="submission" date="2023-10" db="EMBL/GenBank/DDBJ databases">
        <title>Description of novel Gluconobacter species.</title>
        <authorList>
            <person name="Cleenwerck I."/>
            <person name="Cnockaert M."/>
            <person name="Borremans W."/>
            <person name="Wieme A.D."/>
            <person name="De Vuyst L."/>
            <person name="Vandamme P."/>
        </authorList>
    </citation>
    <scope>NUCLEOTIDE SEQUENCE</scope>
    <source>
        <strain evidence="2">LMG1408</strain>
    </source>
</reference>
<dbReference type="Proteomes" id="UP000603665">
    <property type="component" value="Unassembled WGS sequence"/>
</dbReference>
<dbReference type="RefSeq" id="WP_062269514.1">
    <property type="nucleotide sequence ID" value="NZ_BJNM01000006.1"/>
</dbReference>
<feature type="transmembrane region" description="Helical" evidence="1">
    <location>
        <begin position="21"/>
        <end position="42"/>
    </location>
</feature>
<evidence type="ECO:0000313" key="3">
    <source>
        <dbReference type="Proteomes" id="UP000603665"/>
    </source>
</evidence>
<dbReference type="EMBL" id="JABCQL010000007">
    <property type="protein sequence ID" value="MBF0856021.1"/>
    <property type="molecule type" value="Genomic_DNA"/>
</dbReference>
<evidence type="ECO:0008006" key="4">
    <source>
        <dbReference type="Google" id="ProtNLM"/>
    </source>
</evidence>
<evidence type="ECO:0000256" key="1">
    <source>
        <dbReference type="SAM" id="Phobius"/>
    </source>
</evidence>
<accession>A0AB35APD6</accession>